<dbReference type="GO" id="GO:0005759">
    <property type="term" value="C:mitochondrial matrix"/>
    <property type="evidence" value="ECO:0007669"/>
    <property type="project" value="UniProtKB-SubCell"/>
</dbReference>
<dbReference type="InterPro" id="IPR045298">
    <property type="entry name" value="Complex1_LYR_LYRM7"/>
</dbReference>
<evidence type="ECO:0000256" key="4">
    <source>
        <dbReference type="ARBA" id="ARBA00015108"/>
    </source>
</evidence>
<sequence>MSKSIQAYRGLIRAANLAFRNDAVALKAACDRIKSEYKVPSENEADLKRRIQLAKDVAHILRSNVVQGVKASEEDEKYKLNIHNETELGDNDDRFQKTPLSQGGSGGCCGGSGKQ</sequence>
<comment type="subunit">
    <text evidence="3">Interacts with RIP1.</text>
</comment>
<comment type="function">
    <text evidence="8">Assembly factor required for Rieske Fe-S protein RIP1 incorporation into the cytochrome b-c1 (CIII) complex. Functions as a chaperone, binding to this subunit within the mitochondrial matrix and stabilizing it prior to its translocation and insertion into the late CIII dimeric intermediate within the mitochondrial inner membrane. Modulates the mitochondrial matrix zinc pool.</text>
</comment>
<keyword evidence="11" id="KW-1185">Reference proteome</keyword>
<evidence type="ECO:0000256" key="5">
    <source>
        <dbReference type="ARBA" id="ARBA00022946"/>
    </source>
</evidence>
<dbReference type="OrthoDB" id="529194at2759"/>
<dbReference type="GeneID" id="36515984"/>
<keyword evidence="7" id="KW-0143">Chaperone</keyword>
<keyword evidence="5" id="KW-0809">Transit peptide</keyword>
<reference evidence="10 11" key="1">
    <citation type="submission" date="2017-04" db="EMBL/GenBank/DDBJ databases">
        <title>Genome sequencing of [Candida] sorbophila.</title>
        <authorList>
            <person name="Ahn J.O."/>
        </authorList>
    </citation>
    <scope>NUCLEOTIDE SEQUENCE [LARGE SCALE GENOMIC DNA]</scope>
    <source>
        <strain evidence="10 11">DS02</strain>
    </source>
</reference>
<dbReference type="PANTHER" id="PTHR46749">
    <property type="entry name" value="COMPLEX III ASSEMBLY FACTOR LYRM7"/>
    <property type="match status" value="1"/>
</dbReference>
<protein>
    <recommendedName>
        <fullName evidence="4">Mitochondrial zinc maintenance protein 1, mitochondrial</fullName>
    </recommendedName>
</protein>
<dbReference type="GO" id="GO:0034551">
    <property type="term" value="P:mitochondrial respiratory chain complex III assembly"/>
    <property type="evidence" value="ECO:0007669"/>
    <property type="project" value="InterPro"/>
</dbReference>
<feature type="compositionally biased region" description="Basic and acidic residues" evidence="9">
    <location>
        <begin position="83"/>
        <end position="96"/>
    </location>
</feature>
<comment type="caution">
    <text evidence="10">The sequence shown here is derived from an EMBL/GenBank/DDBJ whole genome shotgun (WGS) entry which is preliminary data.</text>
</comment>
<gene>
    <name evidence="10" type="ORF">B9G98_02236</name>
</gene>
<dbReference type="Proteomes" id="UP000238350">
    <property type="component" value="Unassembled WGS sequence"/>
</dbReference>
<comment type="subcellular location">
    <subcellularLocation>
        <location evidence="1">Mitochondrion matrix</location>
    </subcellularLocation>
</comment>
<evidence type="ECO:0000256" key="1">
    <source>
        <dbReference type="ARBA" id="ARBA00004305"/>
    </source>
</evidence>
<dbReference type="STRING" id="45607.A0A2T0FI19"/>
<dbReference type="PANTHER" id="PTHR46749:SF1">
    <property type="entry name" value="COMPLEX III ASSEMBLY FACTOR LYRM7"/>
    <property type="match status" value="1"/>
</dbReference>
<evidence type="ECO:0000256" key="7">
    <source>
        <dbReference type="ARBA" id="ARBA00023186"/>
    </source>
</evidence>
<proteinExistence type="inferred from homology"/>
<evidence type="ECO:0000256" key="9">
    <source>
        <dbReference type="SAM" id="MobiDB-lite"/>
    </source>
</evidence>
<dbReference type="InterPro" id="IPR050435">
    <property type="entry name" value="MZM1/LYRM7"/>
</dbReference>
<name>A0A2T0FI19_9ASCO</name>
<evidence type="ECO:0000313" key="10">
    <source>
        <dbReference type="EMBL" id="PRT54616.1"/>
    </source>
</evidence>
<evidence type="ECO:0000313" key="11">
    <source>
        <dbReference type="Proteomes" id="UP000238350"/>
    </source>
</evidence>
<dbReference type="CDD" id="cd20267">
    <property type="entry name" value="Complex1_LYR_LYRM7"/>
    <property type="match status" value="1"/>
</dbReference>
<dbReference type="RefSeq" id="XP_024664561.1">
    <property type="nucleotide sequence ID" value="XM_024808793.1"/>
</dbReference>
<dbReference type="AlphaFoldDB" id="A0A2T0FI19"/>
<feature type="compositionally biased region" description="Gly residues" evidence="9">
    <location>
        <begin position="103"/>
        <end position="115"/>
    </location>
</feature>
<dbReference type="EMBL" id="NDIQ01000021">
    <property type="protein sequence ID" value="PRT54616.1"/>
    <property type="molecule type" value="Genomic_DNA"/>
</dbReference>
<evidence type="ECO:0000256" key="2">
    <source>
        <dbReference type="ARBA" id="ARBA00009949"/>
    </source>
</evidence>
<evidence type="ECO:0000256" key="8">
    <source>
        <dbReference type="ARBA" id="ARBA00025268"/>
    </source>
</evidence>
<evidence type="ECO:0000256" key="3">
    <source>
        <dbReference type="ARBA" id="ARBA00011589"/>
    </source>
</evidence>
<comment type="similarity">
    <text evidence="2">Belongs to the complex I LYR family. MZM1 subfamily.</text>
</comment>
<evidence type="ECO:0000256" key="6">
    <source>
        <dbReference type="ARBA" id="ARBA00023128"/>
    </source>
</evidence>
<feature type="region of interest" description="Disordered" evidence="9">
    <location>
        <begin position="83"/>
        <end position="115"/>
    </location>
</feature>
<organism evidence="10 11">
    <name type="scientific">Wickerhamiella sorbophila</name>
    <dbReference type="NCBI Taxonomy" id="45607"/>
    <lineage>
        <taxon>Eukaryota</taxon>
        <taxon>Fungi</taxon>
        <taxon>Dikarya</taxon>
        <taxon>Ascomycota</taxon>
        <taxon>Saccharomycotina</taxon>
        <taxon>Dipodascomycetes</taxon>
        <taxon>Dipodascales</taxon>
        <taxon>Trichomonascaceae</taxon>
        <taxon>Wickerhamiella</taxon>
    </lineage>
</organism>
<keyword evidence="6" id="KW-0496">Mitochondrion</keyword>
<dbReference type="GO" id="GO:0044183">
    <property type="term" value="F:protein folding chaperone"/>
    <property type="evidence" value="ECO:0007669"/>
    <property type="project" value="TreeGrafter"/>
</dbReference>
<accession>A0A2T0FI19</accession>